<comment type="caution">
    <text evidence="4">The sequence shown here is derived from an EMBL/GenBank/DDBJ whole genome shotgun (WGS) entry which is preliminary data.</text>
</comment>
<feature type="domain" description="UPF0029" evidence="3">
    <location>
        <begin position="135"/>
        <end position="187"/>
    </location>
</feature>
<evidence type="ECO:0000313" key="5">
    <source>
        <dbReference type="Proteomes" id="UP001168540"/>
    </source>
</evidence>
<dbReference type="RefSeq" id="WP_289830183.1">
    <property type="nucleotide sequence ID" value="NZ_JAUEDK010000019.1"/>
</dbReference>
<dbReference type="InterPro" id="IPR020568">
    <property type="entry name" value="Ribosomal_Su5_D2-typ_SF"/>
</dbReference>
<dbReference type="Gene3D" id="3.30.230.30">
    <property type="entry name" value="Impact, N-terminal domain"/>
    <property type="match status" value="1"/>
</dbReference>
<comment type="similarity">
    <text evidence="1">Belongs to the IMPACT family.</text>
</comment>
<organism evidence="4 5">
    <name type="scientific">Crenobacter oryzisoli</name>
    <dbReference type="NCBI Taxonomy" id="3056844"/>
    <lineage>
        <taxon>Bacteria</taxon>
        <taxon>Pseudomonadati</taxon>
        <taxon>Pseudomonadota</taxon>
        <taxon>Betaproteobacteria</taxon>
        <taxon>Neisseriales</taxon>
        <taxon>Neisseriaceae</taxon>
        <taxon>Crenobacter</taxon>
    </lineage>
</organism>
<dbReference type="InterPro" id="IPR035647">
    <property type="entry name" value="EFG_III/V"/>
</dbReference>
<evidence type="ECO:0000313" key="4">
    <source>
        <dbReference type="EMBL" id="MDN0075553.1"/>
    </source>
</evidence>
<proteinExistence type="inferred from homology"/>
<dbReference type="PANTHER" id="PTHR16301:SF20">
    <property type="entry name" value="IMPACT FAMILY MEMBER YIGZ"/>
    <property type="match status" value="1"/>
</dbReference>
<name>A0ABT7XP39_9NEIS</name>
<dbReference type="SUPFAM" id="SSF54211">
    <property type="entry name" value="Ribosomal protein S5 domain 2-like"/>
    <property type="match status" value="1"/>
</dbReference>
<feature type="domain" description="Impact N-terminal" evidence="2">
    <location>
        <begin position="15"/>
        <end position="117"/>
    </location>
</feature>
<dbReference type="Proteomes" id="UP001168540">
    <property type="component" value="Unassembled WGS sequence"/>
</dbReference>
<dbReference type="InterPro" id="IPR015269">
    <property type="entry name" value="UPF0029_Impact_C"/>
</dbReference>
<evidence type="ECO:0000256" key="1">
    <source>
        <dbReference type="ARBA" id="ARBA00007665"/>
    </source>
</evidence>
<reference evidence="4" key="1">
    <citation type="submission" date="2023-06" db="EMBL/GenBank/DDBJ databases">
        <authorList>
            <person name="Zhang S."/>
        </authorList>
    </citation>
    <scope>NUCLEOTIDE SEQUENCE</scope>
    <source>
        <strain evidence="4">SG2303</strain>
    </source>
</reference>
<dbReference type="Gene3D" id="3.30.70.240">
    <property type="match status" value="1"/>
</dbReference>
<evidence type="ECO:0000259" key="3">
    <source>
        <dbReference type="Pfam" id="PF09186"/>
    </source>
</evidence>
<protein>
    <submittedName>
        <fullName evidence="4">YigZ family protein</fullName>
    </submittedName>
</protein>
<evidence type="ECO:0000259" key="2">
    <source>
        <dbReference type="Pfam" id="PF01205"/>
    </source>
</evidence>
<accession>A0ABT7XP39</accession>
<keyword evidence="5" id="KW-1185">Reference proteome</keyword>
<dbReference type="InterPro" id="IPR023582">
    <property type="entry name" value="Impact"/>
</dbReference>
<dbReference type="InterPro" id="IPR036956">
    <property type="entry name" value="Impact_N_sf"/>
</dbReference>
<dbReference type="Pfam" id="PF01205">
    <property type="entry name" value="Impact_N"/>
    <property type="match status" value="1"/>
</dbReference>
<dbReference type="SUPFAM" id="SSF54980">
    <property type="entry name" value="EF-G C-terminal domain-like"/>
    <property type="match status" value="1"/>
</dbReference>
<gene>
    <name evidence="4" type="ORF">QU481_11680</name>
</gene>
<sequence length="195" mass="21481">MYHLKTPCQSEIEIKKSRFIAYVEPVANRAEAMQRLAELRRQYPDARHHCWVLLSETDSGLDDDGEPGGTAAKPMYNVLMHRKLTNVLAVVVRYFGGIKLGAGGLVRAYSQAVSEALADAELVAVVRSKTLWFGVPFALESALRRWCEQQGVPILEVDYGEAVRLRVRLPEDSADAQCAALADSLHGALTVVADD</sequence>
<dbReference type="InterPro" id="IPR001498">
    <property type="entry name" value="Impact_N"/>
</dbReference>
<dbReference type="PANTHER" id="PTHR16301">
    <property type="entry name" value="IMPACT-RELATED"/>
    <property type="match status" value="1"/>
</dbReference>
<dbReference type="EMBL" id="JAUEDK010000019">
    <property type="protein sequence ID" value="MDN0075553.1"/>
    <property type="molecule type" value="Genomic_DNA"/>
</dbReference>
<dbReference type="Pfam" id="PF09186">
    <property type="entry name" value="DUF1949"/>
    <property type="match status" value="1"/>
</dbReference>